<evidence type="ECO:0000256" key="4">
    <source>
        <dbReference type="ARBA" id="ARBA00023002"/>
    </source>
</evidence>
<dbReference type="PROSITE" id="PS00895">
    <property type="entry name" value="3_HYDROXYISOBUT_DH"/>
    <property type="match status" value="1"/>
</dbReference>
<dbReference type="Gene3D" id="3.30.9.10">
    <property type="entry name" value="D-Amino Acid Oxidase, subunit A, domain 2"/>
    <property type="match status" value="1"/>
</dbReference>
<evidence type="ECO:0000259" key="5">
    <source>
        <dbReference type="Pfam" id="PF01266"/>
    </source>
</evidence>
<sequence>MANYDVVVLGLGGMGSSAVYHLAKKGLKVLGLEQFTEAHSLGSSHGKTRLIRKAYFEHSDYVPLLHQSYDLWRELERESGETLLHLTGLTIFGPSNSQILTGIRKSRNLFGLDVRDVSETASQIWNPSFNVPIHFSGLEEPGAGFLEVERCVRAHLKVARRLEAELRFEEPCLSWGANQDGIWVQTKKEKISAERLVITAGPWTSQLLSDLNLKLQVHRVTQFWFKGKNSSILKKVNSCFAFDMPYGFIYGFPTFSNSKELKVAIHKPGDKISDPSEVNRTLSERDHLEVSQFLREVMPEVEPTPVEGSVCLYTMTPDEHFVIDHHPSHERVSLAAGFSGHGFKFASAVGKILSDLVAEGKSLELRDFLRVRPVVLNP</sequence>
<reference evidence="6" key="1">
    <citation type="journal article" date="2022" name="bioRxiv">
        <title>Energy transfer in ubiquitous rhodopsin pumps with xanthophyll antennas.</title>
        <authorList>
            <person name="Chazan A."/>
            <person name="Das I."/>
            <person name="Fujiwara T."/>
            <person name="Murakoshi S."/>
            <person name="Shihoya W."/>
            <person name="Rozenberg A."/>
            <person name="Molina-Marquez A."/>
            <person name="Larom S."/>
            <person name="Pushkarev A."/>
            <person name="Malakar P."/>
            <person name="Ruhman S."/>
            <person name="Hasegawa M."/>
            <person name="Tsukamoto Y."/>
            <person name="Ishizuka T."/>
            <person name="Konno M."/>
            <person name="Nagata T."/>
            <person name="Inoue K."/>
            <person name="Mizuno Y."/>
            <person name="Katayama K."/>
            <person name="Abe-Yoshizumi R."/>
            <person name="Kandori H."/>
            <person name="Leon R.M."/>
            <person name="Yoshizawa S."/>
            <person name="Sheves M."/>
            <person name="Nureki O."/>
            <person name="Beja O."/>
        </authorList>
    </citation>
    <scope>NUCLEOTIDE SEQUENCE</scope>
</reference>
<name>A0A977XKN6_9BACT</name>
<dbReference type="Gene3D" id="3.50.50.60">
    <property type="entry name" value="FAD/NAD(P)-binding domain"/>
    <property type="match status" value="1"/>
</dbReference>
<accession>A0A977XKN6</accession>
<dbReference type="PANTHER" id="PTHR10961:SF7">
    <property type="entry name" value="FAD DEPENDENT OXIDOREDUCTASE DOMAIN-CONTAINING PROTEIN"/>
    <property type="match status" value="1"/>
</dbReference>
<comment type="cofactor">
    <cofactor evidence="1">
        <name>FAD</name>
        <dbReference type="ChEBI" id="CHEBI:57692"/>
    </cofactor>
</comment>
<keyword evidence="4 6" id="KW-0560">Oxidoreductase</keyword>
<evidence type="ECO:0000313" key="6">
    <source>
        <dbReference type="EMBL" id="UXP70951.1"/>
    </source>
</evidence>
<organism evidence="6">
    <name type="scientific">uncultured Bdellovibrionales bacterium</name>
    <dbReference type="NCBI Taxonomy" id="395355"/>
    <lineage>
        <taxon>Bacteria</taxon>
        <taxon>Pseudomonadati</taxon>
        <taxon>Bdellovibrionota</taxon>
        <taxon>Bdellovibrionia</taxon>
        <taxon>Bdellovibrionales</taxon>
        <taxon>environmental samples</taxon>
    </lineage>
</organism>
<dbReference type="InterPro" id="IPR002204">
    <property type="entry name" value="3-OH-isobutyrate_DH-rel_CS"/>
</dbReference>
<gene>
    <name evidence="6" type="primary">solA</name>
    <name evidence="6" type="ORF">tmp_000031</name>
</gene>
<dbReference type="SUPFAM" id="SSF54373">
    <property type="entry name" value="FAD-linked reductases, C-terminal domain"/>
    <property type="match status" value="1"/>
</dbReference>
<dbReference type="NCBIfam" id="NF008425">
    <property type="entry name" value="PRK11259.1"/>
    <property type="match status" value="1"/>
</dbReference>
<dbReference type="GO" id="GO:0008115">
    <property type="term" value="F:sarcosine oxidase activity"/>
    <property type="evidence" value="ECO:0007669"/>
    <property type="project" value="TreeGrafter"/>
</dbReference>
<dbReference type="InterPro" id="IPR036188">
    <property type="entry name" value="FAD/NAD-bd_sf"/>
</dbReference>
<protein>
    <submittedName>
        <fullName evidence="6">N-methyl-L-tryptophan oxidase</fullName>
        <ecNumber evidence="6">1.5.3.2</ecNumber>
    </submittedName>
</protein>
<dbReference type="SUPFAM" id="SSF51905">
    <property type="entry name" value="FAD/NAD(P)-binding domain"/>
    <property type="match status" value="1"/>
</dbReference>
<dbReference type="EC" id="1.5.3.2" evidence="6"/>
<dbReference type="InterPro" id="IPR006076">
    <property type="entry name" value="FAD-dep_OxRdtase"/>
</dbReference>
<dbReference type="GO" id="GO:0050131">
    <property type="term" value="F:N-methyl-L-amino-acid oxidase activity"/>
    <property type="evidence" value="ECO:0007669"/>
    <property type="project" value="UniProtKB-EC"/>
</dbReference>
<keyword evidence="2" id="KW-0285">Flavoprotein</keyword>
<dbReference type="EMBL" id="OP056329">
    <property type="protein sequence ID" value="UXP70951.1"/>
    <property type="molecule type" value="Genomic_DNA"/>
</dbReference>
<evidence type="ECO:0000256" key="2">
    <source>
        <dbReference type="ARBA" id="ARBA00022630"/>
    </source>
</evidence>
<dbReference type="AlphaFoldDB" id="A0A977XKN6"/>
<dbReference type="PANTHER" id="PTHR10961">
    <property type="entry name" value="PEROXISOMAL SARCOSINE OXIDASE"/>
    <property type="match status" value="1"/>
</dbReference>
<proteinExistence type="predicted"/>
<dbReference type="InterPro" id="IPR045170">
    <property type="entry name" value="MTOX"/>
</dbReference>
<keyword evidence="3" id="KW-0274">FAD</keyword>
<evidence type="ECO:0000256" key="1">
    <source>
        <dbReference type="ARBA" id="ARBA00001974"/>
    </source>
</evidence>
<feature type="domain" description="FAD dependent oxidoreductase" evidence="5">
    <location>
        <begin position="5"/>
        <end position="356"/>
    </location>
</feature>
<dbReference type="GO" id="GO:0050660">
    <property type="term" value="F:flavin adenine dinucleotide binding"/>
    <property type="evidence" value="ECO:0007669"/>
    <property type="project" value="InterPro"/>
</dbReference>
<dbReference type="Pfam" id="PF01266">
    <property type="entry name" value="DAO"/>
    <property type="match status" value="1"/>
</dbReference>
<evidence type="ECO:0000256" key="3">
    <source>
        <dbReference type="ARBA" id="ARBA00022827"/>
    </source>
</evidence>